<gene>
    <name evidence="4" type="ORF">DWU98_18410</name>
</gene>
<dbReference type="Gene3D" id="3.40.50.150">
    <property type="entry name" value="Vaccinia Virus protein VP39"/>
    <property type="match status" value="1"/>
</dbReference>
<keyword evidence="1 4" id="KW-0489">Methyltransferase</keyword>
<dbReference type="Pfam" id="PF01596">
    <property type="entry name" value="Methyltransf_3"/>
    <property type="match status" value="1"/>
</dbReference>
<dbReference type="SUPFAM" id="SSF53335">
    <property type="entry name" value="S-adenosyl-L-methionine-dependent methyltransferases"/>
    <property type="match status" value="1"/>
</dbReference>
<proteinExistence type="predicted"/>
<evidence type="ECO:0000313" key="4">
    <source>
        <dbReference type="EMBL" id="RDS79303.1"/>
    </source>
</evidence>
<keyword evidence="5" id="KW-1185">Reference proteome</keyword>
<dbReference type="PANTHER" id="PTHR10509:SF14">
    <property type="entry name" value="CAFFEOYL-COA O-METHYLTRANSFERASE 3-RELATED"/>
    <property type="match status" value="1"/>
</dbReference>
<comment type="caution">
    <text evidence="4">The sequence shown here is derived from an EMBL/GenBank/DDBJ whole genome shotgun (WGS) entry which is preliminary data.</text>
</comment>
<name>A0A370WT68_9GAMM</name>
<dbReference type="InterPro" id="IPR029063">
    <property type="entry name" value="SAM-dependent_MTases_sf"/>
</dbReference>
<reference evidence="4 5" key="1">
    <citation type="submission" date="2018-07" db="EMBL/GenBank/DDBJ databases">
        <title>Dyella monticola sp. nov. and Dyella psychrodurans sp. nov. isolated from monsoon evergreen broad-leaved forest soil of Dinghu Mountain, China.</title>
        <authorList>
            <person name="Gao Z."/>
            <person name="Qiu L."/>
        </authorList>
    </citation>
    <scope>NUCLEOTIDE SEQUENCE [LARGE SCALE GENOMIC DNA]</scope>
    <source>
        <strain evidence="4 5">4G-K06</strain>
    </source>
</reference>
<dbReference type="EMBL" id="QRBE01000014">
    <property type="protein sequence ID" value="RDS79303.1"/>
    <property type="molecule type" value="Genomic_DNA"/>
</dbReference>
<evidence type="ECO:0000256" key="3">
    <source>
        <dbReference type="ARBA" id="ARBA00022691"/>
    </source>
</evidence>
<dbReference type="AlphaFoldDB" id="A0A370WT68"/>
<dbReference type="OrthoDB" id="9799672at2"/>
<dbReference type="GO" id="GO:0008171">
    <property type="term" value="F:O-methyltransferase activity"/>
    <property type="evidence" value="ECO:0007669"/>
    <property type="project" value="InterPro"/>
</dbReference>
<dbReference type="CDD" id="cd02440">
    <property type="entry name" value="AdoMet_MTases"/>
    <property type="match status" value="1"/>
</dbReference>
<dbReference type="GO" id="GO:0008757">
    <property type="term" value="F:S-adenosylmethionine-dependent methyltransferase activity"/>
    <property type="evidence" value="ECO:0007669"/>
    <property type="project" value="TreeGrafter"/>
</dbReference>
<dbReference type="RefSeq" id="WP_115497047.1">
    <property type="nucleotide sequence ID" value="NZ_QRBE01000014.1"/>
</dbReference>
<dbReference type="InterPro" id="IPR050362">
    <property type="entry name" value="Cation-dep_OMT"/>
</dbReference>
<dbReference type="InterPro" id="IPR002935">
    <property type="entry name" value="SAM_O-MeTrfase"/>
</dbReference>
<dbReference type="PROSITE" id="PS51682">
    <property type="entry name" value="SAM_OMT_I"/>
    <property type="match status" value="1"/>
</dbReference>
<sequence>MNQQQWDSLDRYFSDRLVRSDAVLAQALDASAKAGLPAINVADNQGKFLYLLAKMGGARRILEIGTLGGYSTIWLARALPADGSLVTLEADANHANVAQANIERAGLSSVVSVRVGMAVDSLARLRADRVPPFDFIFIDADKPAYPDYLELSLKLSRAGTVIVADNVIRHGKIADPQNTDPDVLGMRTFLDRLADHPDIESTAIQTVGSKGWDGFSISLVKSKA</sequence>
<evidence type="ECO:0000313" key="5">
    <source>
        <dbReference type="Proteomes" id="UP000254258"/>
    </source>
</evidence>
<dbReference type="Proteomes" id="UP000254258">
    <property type="component" value="Unassembled WGS sequence"/>
</dbReference>
<organism evidence="4 5">
    <name type="scientific">Dyella monticola</name>
    <dbReference type="NCBI Taxonomy" id="1927958"/>
    <lineage>
        <taxon>Bacteria</taxon>
        <taxon>Pseudomonadati</taxon>
        <taxon>Pseudomonadota</taxon>
        <taxon>Gammaproteobacteria</taxon>
        <taxon>Lysobacterales</taxon>
        <taxon>Rhodanobacteraceae</taxon>
        <taxon>Dyella</taxon>
    </lineage>
</organism>
<accession>A0A370WT68</accession>
<protein>
    <submittedName>
        <fullName evidence="4">O-methyltransferase</fullName>
    </submittedName>
</protein>
<keyword evidence="2 4" id="KW-0808">Transferase</keyword>
<evidence type="ECO:0000256" key="2">
    <source>
        <dbReference type="ARBA" id="ARBA00022679"/>
    </source>
</evidence>
<dbReference type="GO" id="GO:0032259">
    <property type="term" value="P:methylation"/>
    <property type="evidence" value="ECO:0007669"/>
    <property type="project" value="UniProtKB-KW"/>
</dbReference>
<dbReference type="PANTHER" id="PTHR10509">
    <property type="entry name" value="O-METHYLTRANSFERASE-RELATED"/>
    <property type="match status" value="1"/>
</dbReference>
<evidence type="ECO:0000256" key="1">
    <source>
        <dbReference type="ARBA" id="ARBA00022603"/>
    </source>
</evidence>
<keyword evidence="3" id="KW-0949">S-adenosyl-L-methionine</keyword>